<accession>A0A3N0B1K8</accession>
<evidence type="ECO:0000256" key="7">
    <source>
        <dbReference type="ARBA" id="ARBA00022840"/>
    </source>
</evidence>
<organism evidence="14 15">
    <name type="scientific">Slackia equolifaciens</name>
    <dbReference type="NCBI Taxonomy" id="498718"/>
    <lineage>
        <taxon>Bacteria</taxon>
        <taxon>Bacillati</taxon>
        <taxon>Actinomycetota</taxon>
        <taxon>Coriobacteriia</taxon>
        <taxon>Eggerthellales</taxon>
        <taxon>Eggerthellaceae</taxon>
        <taxon>Slackia</taxon>
    </lineage>
</organism>
<evidence type="ECO:0000256" key="2">
    <source>
        <dbReference type="ARBA" id="ARBA00003213"/>
    </source>
</evidence>
<comment type="catalytic activity">
    <reaction evidence="9 10 11">
        <text>adenosine(37) in tRNA + dimethylallyl diphosphate = N(6)-dimethylallyladenosine(37) in tRNA + diphosphate</text>
        <dbReference type="Rhea" id="RHEA:26482"/>
        <dbReference type="Rhea" id="RHEA-COMP:10162"/>
        <dbReference type="Rhea" id="RHEA-COMP:10375"/>
        <dbReference type="ChEBI" id="CHEBI:33019"/>
        <dbReference type="ChEBI" id="CHEBI:57623"/>
        <dbReference type="ChEBI" id="CHEBI:74411"/>
        <dbReference type="ChEBI" id="CHEBI:74415"/>
        <dbReference type="EC" id="2.5.1.75"/>
    </reaction>
</comment>
<keyword evidence="8 10" id="KW-0460">Magnesium</keyword>
<keyword evidence="15" id="KW-1185">Reference proteome</keyword>
<evidence type="ECO:0000256" key="11">
    <source>
        <dbReference type="RuleBase" id="RU003783"/>
    </source>
</evidence>
<comment type="caution">
    <text evidence="10">Lacks conserved residue(s) required for the propagation of feature annotation.</text>
</comment>
<feature type="site" description="Interaction with substrate tRNA" evidence="10">
    <location>
        <position position="169"/>
    </location>
</feature>
<name>A0A3N0B1K8_9ACTN</name>
<protein>
    <recommendedName>
        <fullName evidence="10">tRNA dimethylallyltransferase</fullName>
        <ecNumber evidence="10">2.5.1.75</ecNumber>
    </recommendedName>
    <alternativeName>
        <fullName evidence="10">Dimethylallyl diphosphate:tRNA dimethylallyltransferase</fullName>
        <shortName evidence="10">DMAPP:tRNA dimethylallyltransferase</shortName>
        <shortName evidence="10">DMATase</shortName>
    </alternativeName>
    <alternativeName>
        <fullName evidence="10">Isopentenyl-diphosphate:tRNA isopentenyltransferase</fullName>
        <shortName evidence="10">IPP transferase</shortName>
        <shortName evidence="10">IPPT</shortName>
        <shortName evidence="10">IPTase</shortName>
    </alternativeName>
</protein>
<dbReference type="NCBIfam" id="TIGR00174">
    <property type="entry name" value="miaA"/>
    <property type="match status" value="1"/>
</dbReference>
<dbReference type="EMBL" id="QIBX01000003">
    <property type="protein sequence ID" value="RNL40987.1"/>
    <property type="molecule type" value="Genomic_DNA"/>
</dbReference>
<dbReference type="AlphaFoldDB" id="A0A3N0B1K8"/>
<dbReference type="InterPro" id="IPR027417">
    <property type="entry name" value="P-loop_NTPase"/>
</dbReference>
<evidence type="ECO:0000256" key="6">
    <source>
        <dbReference type="ARBA" id="ARBA00022741"/>
    </source>
</evidence>
<comment type="subunit">
    <text evidence="10">Monomer.</text>
</comment>
<evidence type="ECO:0000256" key="10">
    <source>
        <dbReference type="HAMAP-Rule" id="MF_00185"/>
    </source>
</evidence>
<evidence type="ECO:0000256" key="9">
    <source>
        <dbReference type="ARBA" id="ARBA00049563"/>
    </source>
</evidence>
<evidence type="ECO:0000256" key="5">
    <source>
        <dbReference type="ARBA" id="ARBA00022694"/>
    </source>
</evidence>
<dbReference type="GO" id="GO:0005524">
    <property type="term" value="F:ATP binding"/>
    <property type="evidence" value="ECO:0007669"/>
    <property type="project" value="UniProtKB-UniRule"/>
</dbReference>
<dbReference type="PANTHER" id="PTHR11088">
    <property type="entry name" value="TRNA DIMETHYLALLYLTRANSFERASE"/>
    <property type="match status" value="1"/>
</dbReference>
<dbReference type="GO" id="GO:0052381">
    <property type="term" value="F:tRNA dimethylallyltransferase activity"/>
    <property type="evidence" value="ECO:0007669"/>
    <property type="project" value="UniProtKB-UniRule"/>
</dbReference>
<dbReference type="SUPFAM" id="SSF52540">
    <property type="entry name" value="P-loop containing nucleoside triphosphate hydrolases"/>
    <property type="match status" value="1"/>
</dbReference>
<feature type="binding site" evidence="10">
    <location>
        <begin position="55"/>
        <end position="62"/>
    </location>
    <ligand>
        <name>ATP</name>
        <dbReference type="ChEBI" id="CHEBI:30616"/>
    </ligand>
</feature>
<dbReference type="Proteomes" id="UP000269591">
    <property type="component" value="Unassembled WGS sequence"/>
</dbReference>
<dbReference type="Gene3D" id="1.10.20.140">
    <property type="match status" value="1"/>
</dbReference>
<dbReference type="InterPro" id="IPR018022">
    <property type="entry name" value="IPT"/>
</dbReference>
<feature type="region of interest" description="Interaction with substrate tRNA" evidence="10">
    <location>
        <begin position="80"/>
        <end position="83"/>
    </location>
</feature>
<dbReference type="PANTHER" id="PTHR11088:SF60">
    <property type="entry name" value="TRNA DIMETHYLALLYLTRANSFERASE"/>
    <property type="match status" value="1"/>
</dbReference>
<evidence type="ECO:0000256" key="1">
    <source>
        <dbReference type="ARBA" id="ARBA00001946"/>
    </source>
</evidence>
<keyword evidence="7 10" id="KW-0067">ATP-binding</keyword>
<dbReference type="HAMAP" id="MF_00185">
    <property type="entry name" value="IPP_trans"/>
    <property type="match status" value="1"/>
</dbReference>
<comment type="cofactor">
    <cofactor evidence="1 10">
        <name>Mg(2+)</name>
        <dbReference type="ChEBI" id="CHEBI:18420"/>
    </cofactor>
</comment>
<comment type="similarity">
    <text evidence="3 10 13">Belongs to the IPP transferase family.</text>
</comment>
<evidence type="ECO:0000256" key="3">
    <source>
        <dbReference type="ARBA" id="ARBA00005842"/>
    </source>
</evidence>
<evidence type="ECO:0000256" key="12">
    <source>
        <dbReference type="RuleBase" id="RU003784"/>
    </source>
</evidence>
<gene>
    <name evidence="10" type="primary">miaA</name>
    <name evidence="14" type="ORF">DMP06_03040</name>
</gene>
<sequence length="353" mass="39542">MRSFLRVWRSNGFRVRSFPCVSTKRRRGICRERSFVGKGECDRLELSRPVVCIVGPTASGKTDVGQLVASALDGEVVSADSMQIYRGMDIGTGKLPVPERVVPHWGFDIVDPGEAYSASLFQEYARECFSDIDARGKRAVLVGGTGFYVRAAIDDYRFPQGEQVDNPVRDRWNSFLEAHGSQALWTELNTRDPESAQLIHPNNAKRVLRALEMLELDGVSYARQHEGLATIAQYVPAAFFGLAVDPEILKRRIDHRVDMMVESGLVDEVKRLIDAGFESACTARDAIGYKEIVAALRGECSLEDAIEAIKLATRRYAKRQRTWWRGDARITWINADDGDVRRVADSIVQMINA</sequence>
<proteinExistence type="inferred from homology"/>
<evidence type="ECO:0000313" key="14">
    <source>
        <dbReference type="EMBL" id="RNL40987.1"/>
    </source>
</evidence>
<dbReference type="Pfam" id="PF01715">
    <property type="entry name" value="IPPT"/>
    <property type="match status" value="1"/>
</dbReference>
<keyword evidence="4 10" id="KW-0808">Transferase</keyword>
<comment type="caution">
    <text evidence="14">The sequence shown here is derived from an EMBL/GenBank/DDBJ whole genome shotgun (WGS) entry which is preliminary data.</text>
</comment>
<feature type="site" description="Interaction with substrate tRNA" evidence="10">
    <location>
        <position position="145"/>
    </location>
</feature>
<keyword evidence="6 10" id="KW-0547">Nucleotide-binding</keyword>
<dbReference type="EC" id="2.5.1.75" evidence="10"/>
<comment type="function">
    <text evidence="2 10 12">Catalyzes the transfer of a dimethylallyl group onto the adenine at position 37 in tRNAs that read codons beginning with uridine, leading to the formation of N6-(dimethylallyl)adenosine (i(6)A).</text>
</comment>
<feature type="binding site" evidence="10">
    <location>
        <begin position="57"/>
        <end position="62"/>
    </location>
    <ligand>
        <name>substrate</name>
    </ligand>
</feature>
<dbReference type="Gene3D" id="3.40.50.300">
    <property type="entry name" value="P-loop containing nucleotide triphosphate hydrolases"/>
    <property type="match status" value="1"/>
</dbReference>
<evidence type="ECO:0000256" key="4">
    <source>
        <dbReference type="ARBA" id="ARBA00022679"/>
    </source>
</evidence>
<reference evidence="15" key="1">
    <citation type="submission" date="2018-05" db="EMBL/GenBank/DDBJ databases">
        <title>Genome Sequencing of selected type strains of the family Eggerthellaceae.</title>
        <authorList>
            <person name="Danylec N."/>
            <person name="Stoll D.A."/>
            <person name="Doetsch A."/>
            <person name="Huch M."/>
        </authorList>
    </citation>
    <scope>NUCLEOTIDE SEQUENCE [LARGE SCALE GENOMIC DNA]</scope>
    <source>
        <strain evidence="15">DSM 24851</strain>
    </source>
</reference>
<dbReference type="OrthoDB" id="9776390at2"/>
<evidence type="ECO:0000256" key="8">
    <source>
        <dbReference type="ARBA" id="ARBA00022842"/>
    </source>
</evidence>
<evidence type="ECO:0000256" key="13">
    <source>
        <dbReference type="RuleBase" id="RU003785"/>
    </source>
</evidence>
<evidence type="ECO:0000313" key="15">
    <source>
        <dbReference type="Proteomes" id="UP000269591"/>
    </source>
</evidence>
<keyword evidence="5 10" id="KW-0819">tRNA processing</keyword>
<dbReference type="InterPro" id="IPR039657">
    <property type="entry name" value="Dimethylallyltransferase"/>
</dbReference>
<dbReference type="GO" id="GO:0006400">
    <property type="term" value="P:tRNA modification"/>
    <property type="evidence" value="ECO:0007669"/>
    <property type="project" value="TreeGrafter"/>
</dbReference>